<organism evidence="2 3">
    <name type="scientific">Terrabacter tumescens</name>
    <dbReference type="NCBI Taxonomy" id="60443"/>
    <lineage>
        <taxon>Bacteria</taxon>
        <taxon>Bacillati</taxon>
        <taxon>Actinomycetota</taxon>
        <taxon>Actinomycetes</taxon>
        <taxon>Micrococcales</taxon>
        <taxon>Intrasporangiaceae</taxon>
        <taxon>Terrabacter</taxon>
    </lineage>
</organism>
<protein>
    <recommendedName>
        <fullName evidence="4">2-nitropropane dioxygenase</fullName>
    </recommendedName>
</protein>
<gene>
    <name evidence="2" type="ORF">GCM10009721_41430</name>
</gene>
<sequence length="319" mass="35186">MGVREMATQEATEGPAPAASVPLEVRIGFAHASLQWIADRCGADLIHVKGAALDPTLVPGRGFSDADVLARPQQVRMLLDELRRHDWELINTFAYGSSFEHSATLRHKDFGLLDLHRIYPGTGPTPEQAFDTLWSARTTTVIGGRDCAVPSRAAQAALLLLHAARGGTDPKAANDVEWVWTAAGPDDREQILEWVRRLDAELGFSVITGTLDEHRDDPAYDLWRVASRGGTRMDEWRARVRAARGARTKLAVAARSVLVNVEHLTIVRGRPVSRREVVAEFFERPVRGLREQVTRRAGTALGRAGARHREPVPPATDDR</sequence>
<proteinExistence type="predicted"/>
<comment type="caution">
    <text evidence="2">The sequence shown here is derived from an EMBL/GenBank/DDBJ whole genome shotgun (WGS) entry which is preliminary data.</text>
</comment>
<evidence type="ECO:0008006" key="4">
    <source>
        <dbReference type="Google" id="ProtNLM"/>
    </source>
</evidence>
<reference evidence="3" key="1">
    <citation type="journal article" date="2019" name="Int. J. Syst. Evol. Microbiol.">
        <title>The Global Catalogue of Microorganisms (GCM) 10K type strain sequencing project: providing services to taxonomists for standard genome sequencing and annotation.</title>
        <authorList>
            <consortium name="The Broad Institute Genomics Platform"/>
            <consortium name="The Broad Institute Genome Sequencing Center for Infectious Disease"/>
            <person name="Wu L."/>
            <person name="Ma J."/>
        </authorList>
    </citation>
    <scope>NUCLEOTIDE SEQUENCE [LARGE SCALE GENOMIC DNA]</scope>
    <source>
        <strain evidence="3">JCM 1365</strain>
    </source>
</reference>
<keyword evidence="3" id="KW-1185">Reference proteome</keyword>
<accession>A0ABQ2IHP1</accession>
<feature type="compositionally biased region" description="Basic and acidic residues" evidence="1">
    <location>
        <begin position="307"/>
        <end position="319"/>
    </location>
</feature>
<evidence type="ECO:0000313" key="3">
    <source>
        <dbReference type="Proteomes" id="UP000623461"/>
    </source>
</evidence>
<dbReference type="Proteomes" id="UP000623461">
    <property type="component" value="Unassembled WGS sequence"/>
</dbReference>
<dbReference type="Pfam" id="PF14907">
    <property type="entry name" value="NTP_transf_5"/>
    <property type="match status" value="1"/>
</dbReference>
<name>A0ABQ2IHP1_9MICO</name>
<feature type="region of interest" description="Disordered" evidence="1">
    <location>
        <begin position="297"/>
        <end position="319"/>
    </location>
</feature>
<dbReference type="EMBL" id="BMNZ01000011">
    <property type="protein sequence ID" value="GGN09280.1"/>
    <property type="molecule type" value="Genomic_DNA"/>
</dbReference>
<dbReference type="InterPro" id="IPR039498">
    <property type="entry name" value="NTP_transf_5"/>
</dbReference>
<evidence type="ECO:0000313" key="2">
    <source>
        <dbReference type="EMBL" id="GGN09280.1"/>
    </source>
</evidence>
<evidence type="ECO:0000256" key="1">
    <source>
        <dbReference type="SAM" id="MobiDB-lite"/>
    </source>
</evidence>